<dbReference type="GO" id="GO:0016020">
    <property type="term" value="C:membrane"/>
    <property type="evidence" value="ECO:0007669"/>
    <property type="project" value="InterPro"/>
</dbReference>
<feature type="domain" description="Methyl-accepting transducer" evidence="2">
    <location>
        <begin position="297"/>
        <end position="438"/>
    </location>
</feature>
<proteinExistence type="predicted"/>
<evidence type="ECO:0000313" key="4">
    <source>
        <dbReference type="Proteomes" id="UP000028701"/>
    </source>
</evidence>
<dbReference type="eggNOG" id="COG0840">
    <property type="taxonomic scope" value="Bacteria"/>
</dbReference>
<comment type="caution">
    <text evidence="3">The sequence shown here is derived from an EMBL/GenBank/DDBJ whole genome shotgun (WGS) entry which is preliminary data.</text>
</comment>
<dbReference type="AlphaFoldDB" id="A0A081CT01"/>
<dbReference type="InterPro" id="IPR004089">
    <property type="entry name" value="MCPsignal_dom"/>
</dbReference>
<dbReference type="GO" id="GO:0007165">
    <property type="term" value="P:signal transduction"/>
    <property type="evidence" value="ECO:0007669"/>
    <property type="project" value="UniProtKB-KW"/>
</dbReference>
<dbReference type="SUPFAM" id="SSF58104">
    <property type="entry name" value="Methyl-accepting chemotaxis protein (MCP) signaling domain"/>
    <property type="match status" value="1"/>
</dbReference>
<dbReference type="PROSITE" id="PS50111">
    <property type="entry name" value="CHEMOTAXIS_TRANSDUC_2"/>
    <property type="match status" value="1"/>
</dbReference>
<dbReference type="Proteomes" id="UP000028701">
    <property type="component" value="Unassembled WGS sequence"/>
</dbReference>
<evidence type="ECO:0000259" key="2">
    <source>
        <dbReference type="PROSITE" id="PS50111"/>
    </source>
</evidence>
<protein>
    <submittedName>
        <fullName evidence="3">Putative methyl-accepting chemotaxis protein</fullName>
    </submittedName>
</protein>
<sequence length="584" mass="63152">MSTALQFKKTFEIDRQVEFTSKLTAAHARIEKTFLEGGAVLVSVMDILGSLTGILDGMTGTLDGKTAQSTLDGLSKTIDELAQLPKTEETRQAAFNSLAHMCSSTGGHIEDIHETIRYLKTFVITVKITGAGLAEFAGFADEIRERIQSGADEVSRFAKNLEAMRSQLIKARSFSSGTLEDFEKTIPQIITGLNENSARISKQHQEMADIAAQVKKIANTIQGKIGSVLSSLQIGDITRQRIEHIQSMLEMLDTFSSSDEGKQLDSDEYAVLKEAVLQMAGAQMDETAADFHRDCTKIFASISSFADDAARILSLRDELVDKTRNGDKGTLELMEQGIVEACNLVARVQESSTGADGVVLSVTNSAQELSRGIEILRSIKIDIHYMALNSNLRCSKLGDAGRSVNVVSGEMRVFAGKLETPADAIVEELQRVESATNQLAQQGHGLSADLAVPLNETLQAIRHAKTQMDAGMQALAEEGQAVFSRISSAVVTLDFESELGDTFNECCQIAAQLSQGFEANVSGFSHKIETFSARVYKLYTMSQERDIHVRFLPANVSSASAATASSGSQSAAADDDDLFADALF</sequence>
<dbReference type="EMBL" id="BBJU01000007">
    <property type="protein sequence ID" value="GAK69797.1"/>
    <property type="molecule type" value="Genomic_DNA"/>
</dbReference>
<dbReference type="RefSeq" id="WP_045229344.1">
    <property type="nucleotide sequence ID" value="NZ_BBJU01000007.1"/>
</dbReference>
<evidence type="ECO:0000256" key="1">
    <source>
        <dbReference type="PROSITE-ProRule" id="PRU00284"/>
    </source>
</evidence>
<keyword evidence="1" id="KW-0807">Transducer</keyword>
<dbReference type="Gene3D" id="1.10.287.950">
    <property type="entry name" value="Methyl-accepting chemotaxis protein"/>
    <property type="match status" value="1"/>
</dbReference>
<reference evidence="3 4" key="1">
    <citation type="submission" date="2014-08" db="EMBL/GenBank/DDBJ databases">
        <title>Whole genome shotgun sequence of Rhizobium rubi NBRC 13261.</title>
        <authorList>
            <person name="Katano-Makiyama Y."/>
            <person name="Hosoyama A."/>
            <person name="Hashimoto M."/>
            <person name="Hosoyama Y."/>
            <person name="Noguchi M."/>
            <person name="Tsuchikane K."/>
            <person name="Uohara A."/>
            <person name="Ohji S."/>
            <person name="Ichikawa N."/>
            <person name="Kimura A."/>
            <person name="Yamazoe A."/>
            <person name="Fujita N."/>
        </authorList>
    </citation>
    <scope>NUCLEOTIDE SEQUENCE [LARGE SCALE GENOMIC DNA]</scope>
    <source>
        <strain evidence="3 4">NBRC 13261</strain>
    </source>
</reference>
<name>A0A081CT01_9HYPH</name>
<dbReference type="OrthoDB" id="9816265at2"/>
<accession>A0A081CT01</accession>
<evidence type="ECO:0000313" key="3">
    <source>
        <dbReference type="EMBL" id="GAK69797.1"/>
    </source>
</evidence>
<gene>
    <name evidence="3" type="ORF">RRU01S_07_03220</name>
</gene>
<organism evidence="3 4">
    <name type="scientific">Agrobacterium rubi TR3 = NBRC 13261</name>
    <dbReference type="NCBI Taxonomy" id="1368415"/>
    <lineage>
        <taxon>Bacteria</taxon>
        <taxon>Pseudomonadati</taxon>
        <taxon>Pseudomonadota</taxon>
        <taxon>Alphaproteobacteria</taxon>
        <taxon>Hyphomicrobiales</taxon>
        <taxon>Rhizobiaceae</taxon>
        <taxon>Rhizobium/Agrobacterium group</taxon>
        <taxon>Agrobacterium</taxon>
    </lineage>
</organism>